<dbReference type="InterPro" id="IPR018060">
    <property type="entry name" value="HTH_AraC"/>
</dbReference>
<dbReference type="PANTHER" id="PTHR43130:SF3">
    <property type="entry name" value="HTH-TYPE TRANSCRIPTIONAL REGULATOR RV1931C"/>
    <property type="match status" value="1"/>
</dbReference>
<dbReference type="Pfam" id="PF12833">
    <property type="entry name" value="HTH_18"/>
    <property type="match status" value="1"/>
</dbReference>
<dbReference type="GO" id="GO:0043565">
    <property type="term" value="F:sequence-specific DNA binding"/>
    <property type="evidence" value="ECO:0007669"/>
    <property type="project" value="InterPro"/>
</dbReference>
<keyword evidence="6" id="KW-1185">Reference proteome</keyword>
<dbReference type="PANTHER" id="PTHR43130">
    <property type="entry name" value="ARAC-FAMILY TRANSCRIPTIONAL REGULATOR"/>
    <property type="match status" value="1"/>
</dbReference>
<keyword evidence="1" id="KW-0805">Transcription regulation</keyword>
<name>A0A4Z0WF13_9GAMM</name>
<evidence type="ECO:0000313" key="5">
    <source>
        <dbReference type="EMBL" id="TGG93886.1"/>
    </source>
</evidence>
<dbReference type="EMBL" id="SRMF01000002">
    <property type="protein sequence ID" value="TGG93886.1"/>
    <property type="molecule type" value="Genomic_DNA"/>
</dbReference>
<keyword evidence="2" id="KW-0238">DNA-binding</keyword>
<gene>
    <name evidence="5" type="ORF">E4656_06765</name>
</gene>
<dbReference type="AlphaFoldDB" id="A0A4Z0WF13"/>
<dbReference type="PROSITE" id="PS01124">
    <property type="entry name" value="HTH_ARAC_FAMILY_2"/>
    <property type="match status" value="1"/>
</dbReference>
<keyword evidence="3" id="KW-0804">Transcription</keyword>
<evidence type="ECO:0000256" key="2">
    <source>
        <dbReference type="ARBA" id="ARBA00023125"/>
    </source>
</evidence>
<dbReference type="SUPFAM" id="SSF46689">
    <property type="entry name" value="Homeodomain-like"/>
    <property type="match status" value="2"/>
</dbReference>
<dbReference type="InterPro" id="IPR029062">
    <property type="entry name" value="Class_I_gatase-like"/>
</dbReference>
<dbReference type="Proteomes" id="UP000297475">
    <property type="component" value="Unassembled WGS sequence"/>
</dbReference>
<evidence type="ECO:0000259" key="4">
    <source>
        <dbReference type="PROSITE" id="PS01124"/>
    </source>
</evidence>
<evidence type="ECO:0000256" key="1">
    <source>
        <dbReference type="ARBA" id="ARBA00023015"/>
    </source>
</evidence>
<dbReference type="RefSeq" id="WP_135482418.1">
    <property type="nucleotide sequence ID" value="NZ_SRMF01000002.1"/>
</dbReference>
<dbReference type="InterPro" id="IPR002818">
    <property type="entry name" value="DJ-1/PfpI"/>
</dbReference>
<dbReference type="Pfam" id="PF01965">
    <property type="entry name" value="DJ-1_PfpI"/>
    <property type="match status" value="1"/>
</dbReference>
<feature type="domain" description="HTH araC/xylS-type" evidence="4">
    <location>
        <begin position="224"/>
        <end position="325"/>
    </location>
</feature>
<dbReference type="GO" id="GO:0003700">
    <property type="term" value="F:DNA-binding transcription factor activity"/>
    <property type="evidence" value="ECO:0007669"/>
    <property type="project" value="InterPro"/>
</dbReference>
<dbReference type="InterPro" id="IPR009057">
    <property type="entry name" value="Homeodomain-like_sf"/>
</dbReference>
<protein>
    <submittedName>
        <fullName evidence="5">GlxA family transcriptional regulator</fullName>
    </submittedName>
</protein>
<dbReference type="SUPFAM" id="SSF52317">
    <property type="entry name" value="Class I glutamine amidotransferase-like"/>
    <property type="match status" value="1"/>
</dbReference>
<reference evidence="5 6" key="1">
    <citation type="submission" date="2019-04" db="EMBL/GenBank/DDBJ databases">
        <title>Natronospirillum operosus gen. nov., sp. nov., a haloalkaliphilic satellite isolated from decaying biomass of laboratory culture of cyanobacterium Geitlerinema sp. and proposal of Natronospirillaceae fam. nov. and Saccharospirillaceae fam. nov.</title>
        <authorList>
            <person name="Kevbrin V."/>
            <person name="Boltyanskaya Y."/>
            <person name="Koziaeva V."/>
            <person name="Grouzdev D.S."/>
            <person name="Park M."/>
            <person name="Cho J."/>
        </authorList>
    </citation>
    <scope>NUCLEOTIDE SEQUENCE [LARGE SCALE GENOMIC DNA]</scope>
    <source>
        <strain evidence="5 6">G-116</strain>
    </source>
</reference>
<comment type="caution">
    <text evidence="5">The sequence shown here is derived from an EMBL/GenBank/DDBJ whole genome shotgun (WGS) entry which is preliminary data.</text>
</comment>
<proteinExistence type="predicted"/>
<dbReference type="OrthoDB" id="9793422at2"/>
<dbReference type="Gene3D" id="3.40.50.880">
    <property type="match status" value="1"/>
</dbReference>
<evidence type="ECO:0000313" key="6">
    <source>
        <dbReference type="Proteomes" id="UP000297475"/>
    </source>
</evidence>
<organism evidence="5 6">
    <name type="scientific">Natronospirillum operosum</name>
    <dbReference type="NCBI Taxonomy" id="2759953"/>
    <lineage>
        <taxon>Bacteria</taxon>
        <taxon>Pseudomonadati</taxon>
        <taxon>Pseudomonadota</taxon>
        <taxon>Gammaproteobacteria</taxon>
        <taxon>Oceanospirillales</taxon>
        <taxon>Natronospirillaceae</taxon>
        <taxon>Natronospirillum</taxon>
    </lineage>
</organism>
<evidence type="ECO:0000256" key="3">
    <source>
        <dbReference type="ARBA" id="ARBA00023163"/>
    </source>
</evidence>
<dbReference type="Gene3D" id="1.10.10.60">
    <property type="entry name" value="Homeodomain-like"/>
    <property type="match status" value="2"/>
</dbReference>
<sequence>MSDMITPGGRVAILGFDGFQALDVVGPFEAFAKANEHLPPEDCPYEILLASPDGEAIRSNAGLTLSVTHALAELPAQLDTLVVAGGSETGLRAAVAETELIGWLQGRAGSTRRVASVCTGAFVLGAAGLLAGRRATTHWGACHLLQDMWPDIDVDADAIYTADPPIYTSAGVTTGIDLSLALIEADHGSAVALAVARDLVLYMRRPGSQAQFSTPLQSQVAAGSRFSRLVADMIEDPGSDLSVPALAEKVGMSERTFVRRFRRETGTSPAQFVKRLRIDHARTLLVSTDWPLARIAERSGIASLASLHRLFLKHVGVTPTEYRQRFG</sequence>
<dbReference type="InterPro" id="IPR052158">
    <property type="entry name" value="INH-QAR"/>
</dbReference>
<dbReference type="InterPro" id="IPR018062">
    <property type="entry name" value="HTH_AraC-typ_CS"/>
</dbReference>
<dbReference type="CDD" id="cd03137">
    <property type="entry name" value="GATase1_AraC_1"/>
    <property type="match status" value="1"/>
</dbReference>
<dbReference type="SMART" id="SM00342">
    <property type="entry name" value="HTH_ARAC"/>
    <property type="match status" value="1"/>
</dbReference>
<dbReference type="PROSITE" id="PS00041">
    <property type="entry name" value="HTH_ARAC_FAMILY_1"/>
    <property type="match status" value="1"/>
</dbReference>
<accession>A0A4Z0WF13</accession>